<evidence type="ECO:0000313" key="1">
    <source>
        <dbReference type="EMBL" id="ODM91546.1"/>
    </source>
</evidence>
<protein>
    <submittedName>
        <fullName evidence="1">Uncharacterized protein</fullName>
    </submittedName>
</protein>
<comment type="caution">
    <text evidence="1">The sequence shown here is derived from an EMBL/GenBank/DDBJ whole genome shotgun (WGS) entry which is preliminary data.</text>
</comment>
<dbReference type="Proteomes" id="UP000094527">
    <property type="component" value="Unassembled WGS sequence"/>
</dbReference>
<name>A0A1D2MEW9_ORCCI</name>
<sequence>MKKSYAFLVGAVVCRSTEKASFPTPHQHCLRDVTHQCQSHPLYSSSERKSAMLCYTSGGTYWEKHIELSSVSWMPVAEID</sequence>
<reference evidence="1 2" key="1">
    <citation type="journal article" date="2016" name="Genome Biol. Evol.">
        <title>Gene Family Evolution Reflects Adaptation to Soil Environmental Stressors in the Genome of the Collembolan Orchesella cincta.</title>
        <authorList>
            <person name="Faddeeva-Vakhrusheva A."/>
            <person name="Derks M.F."/>
            <person name="Anvar S.Y."/>
            <person name="Agamennone V."/>
            <person name="Suring W."/>
            <person name="Smit S."/>
            <person name="van Straalen N.M."/>
            <person name="Roelofs D."/>
        </authorList>
    </citation>
    <scope>NUCLEOTIDE SEQUENCE [LARGE SCALE GENOMIC DNA]</scope>
    <source>
        <tissue evidence="1">Mixed pool</tissue>
    </source>
</reference>
<gene>
    <name evidence="1" type="ORF">Ocin01_15135</name>
</gene>
<dbReference type="EMBL" id="LJIJ01001508">
    <property type="protein sequence ID" value="ODM91546.1"/>
    <property type="molecule type" value="Genomic_DNA"/>
</dbReference>
<organism evidence="1 2">
    <name type="scientific">Orchesella cincta</name>
    <name type="common">Springtail</name>
    <name type="synonym">Podura cincta</name>
    <dbReference type="NCBI Taxonomy" id="48709"/>
    <lineage>
        <taxon>Eukaryota</taxon>
        <taxon>Metazoa</taxon>
        <taxon>Ecdysozoa</taxon>
        <taxon>Arthropoda</taxon>
        <taxon>Hexapoda</taxon>
        <taxon>Collembola</taxon>
        <taxon>Entomobryomorpha</taxon>
        <taxon>Entomobryoidea</taxon>
        <taxon>Orchesellidae</taxon>
        <taxon>Orchesellinae</taxon>
        <taxon>Orchesella</taxon>
    </lineage>
</organism>
<keyword evidence="2" id="KW-1185">Reference proteome</keyword>
<proteinExistence type="predicted"/>
<evidence type="ECO:0000313" key="2">
    <source>
        <dbReference type="Proteomes" id="UP000094527"/>
    </source>
</evidence>
<dbReference type="AlphaFoldDB" id="A0A1D2MEW9"/>
<accession>A0A1D2MEW9</accession>